<dbReference type="SUPFAM" id="SSF56801">
    <property type="entry name" value="Acetyl-CoA synthetase-like"/>
    <property type="match status" value="1"/>
</dbReference>
<dbReference type="AlphaFoldDB" id="A0A2B0MT82"/>
<dbReference type="InterPro" id="IPR042099">
    <property type="entry name" value="ANL_N_sf"/>
</dbReference>
<accession>A0A2B0MT82</accession>
<name>A0A2B0MT82_BACCE</name>
<organism evidence="1 2">
    <name type="scientific">Bacillus cereus</name>
    <dbReference type="NCBI Taxonomy" id="1396"/>
    <lineage>
        <taxon>Bacteria</taxon>
        <taxon>Bacillati</taxon>
        <taxon>Bacillota</taxon>
        <taxon>Bacilli</taxon>
        <taxon>Bacillales</taxon>
        <taxon>Bacillaceae</taxon>
        <taxon>Bacillus</taxon>
        <taxon>Bacillus cereus group</taxon>
    </lineage>
</organism>
<dbReference type="Proteomes" id="UP000242656">
    <property type="component" value="Unassembled WGS sequence"/>
</dbReference>
<dbReference type="PANTHER" id="PTHR36932">
    <property type="entry name" value="CAPSULAR POLYSACCHARIDE BIOSYNTHESIS PROTEIN"/>
    <property type="match status" value="1"/>
</dbReference>
<dbReference type="InterPro" id="IPR053158">
    <property type="entry name" value="CapK_Type1_Caps_Biosynth"/>
</dbReference>
<reference evidence="1 2" key="1">
    <citation type="submission" date="2017-09" db="EMBL/GenBank/DDBJ databases">
        <title>Large-scale bioinformatics analysis of Bacillus genomes uncovers conserved roles of natural products in bacterial physiology.</title>
        <authorList>
            <consortium name="Agbiome Team Llc"/>
            <person name="Bleich R.M."/>
            <person name="Grubbs K.J."/>
            <person name="Santa Maria K.C."/>
            <person name="Allen S.E."/>
            <person name="Farag S."/>
            <person name="Shank E.A."/>
            <person name="Bowers A."/>
        </authorList>
    </citation>
    <scope>NUCLEOTIDE SEQUENCE [LARGE SCALE GENOMIC DNA]</scope>
    <source>
        <strain evidence="1 2">AFS083043</strain>
    </source>
</reference>
<comment type="caution">
    <text evidence="1">The sequence shown here is derived from an EMBL/GenBank/DDBJ whole genome shotgun (WGS) entry which is preliminary data.</text>
</comment>
<sequence>MYLLLNESQWWDKETQEEYQILQLKGMLEHAYETVPYYNRVFNEWGIRLKDIQCINDLKVIPYLTKETIRENLGEFISRRYKIKKIQYVTTGGSTGIPFGFYRHDKTELVKEWAFVTHIWERGGYNIYRGNRRVILMGQGVTAGEEWFEYRNRNLYLSSSQLNEKNIETYFKKIELFNPDFIQGYTSSLFILARYILEQNLEIKCPQLRAILCVSENILPEQRLVIEAAFHKKVLSFYGHTEHAVIAGECEESTMYHFEPQYGVTEFMNGEQEVNQEDEIGEIVATGFHNFVMPFIRYRTRDLAVYTNNTCTCGRKHVLAKKIVGRKQEVVVTKSGSKVILTGAYKVIFGLQEQIDLAQFYQDSPGEVLLRIVKKKSYQIQSEQQILMELYKKFGDSIKFRILYVDDIERTQRGKHLFHIQKLEV</sequence>
<evidence type="ECO:0000313" key="1">
    <source>
        <dbReference type="EMBL" id="PFK47352.1"/>
    </source>
</evidence>
<proteinExistence type="predicted"/>
<dbReference type="RefSeq" id="WP_098489376.1">
    <property type="nucleotide sequence ID" value="NZ_NUWN01000006.1"/>
</dbReference>
<dbReference type="EMBL" id="NUWN01000006">
    <property type="protein sequence ID" value="PFK47352.1"/>
    <property type="molecule type" value="Genomic_DNA"/>
</dbReference>
<evidence type="ECO:0000313" key="2">
    <source>
        <dbReference type="Proteomes" id="UP000242656"/>
    </source>
</evidence>
<dbReference type="Gene3D" id="3.40.50.12780">
    <property type="entry name" value="N-terminal domain of ligase-like"/>
    <property type="match status" value="1"/>
</dbReference>
<gene>
    <name evidence="1" type="ORF">COI93_01570</name>
</gene>
<protein>
    <submittedName>
        <fullName evidence="1">Capsular biosynthesis protein</fullName>
    </submittedName>
</protein>
<dbReference type="PANTHER" id="PTHR36932:SF1">
    <property type="entry name" value="CAPSULAR POLYSACCHARIDE BIOSYNTHESIS PROTEIN"/>
    <property type="match status" value="1"/>
</dbReference>